<keyword evidence="3" id="KW-1185">Reference proteome</keyword>
<comment type="caution">
    <text evidence="2">The sequence shown here is derived from an EMBL/GenBank/DDBJ whole genome shotgun (WGS) entry which is preliminary data.</text>
</comment>
<organism evidence="2 3">
    <name type="scientific">Trapa natans</name>
    <name type="common">Water chestnut</name>
    <dbReference type="NCBI Taxonomy" id="22666"/>
    <lineage>
        <taxon>Eukaryota</taxon>
        <taxon>Viridiplantae</taxon>
        <taxon>Streptophyta</taxon>
        <taxon>Embryophyta</taxon>
        <taxon>Tracheophyta</taxon>
        <taxon>Spermatophyta</taxon>
        <taxon>Magnoliopsida</taxon>
        <taxon>eudicotyledons</taxon>
        <taxon>Gunneridae</taxon>
        <taxon>Pentapetalae</taxon>
        <taxon>rosids</taxon>
        <taxon>malvids</taxon>
        <taxon>Myrtales</taxon>
        <taxon>Lythraceae</taxon>
        <taxon>Trapa</taxon>
    </lineage>
</organism>
<dbReference type="GO" id="GO:0005524">
    <property type="term" value="F:ATP binding"/>
    <property type="evidence" value="ECO:0007669"/>
    <property type="project" value="InterPro"/>
</dbReference>
<dbReference type="SUPFAM" id="SSF56112">
    <property type="entry name" value="Protein kinase-like (PK-like)"/>
    <property type="match status" value="1"/>
</dbReference>
<dbReference type="InterPro" id="IPR000719">
    <property type="entry name" value="Prot_kinase_dom"/>
</dbReference>
<evidence type="ECO:0000313" key="3">
    <source>
        <dbReference type="Proteomes" id="UP001346149"/>
    </source>
</evidence>
<dbReference type="Proteomes" id="UP001346149">
    <property type="component" value="Unassembled WGS sequence"/>
</dbReference>
<evidence type="ECO:0000313" key="2">
    <source>
        <dbReference type="EMBL" id="KAK4767537.1"/>
    </source>
</evidence>
<dbReference type="GO" id="GO:0004672">
    <property type="term" value="F:protein kinase activity"/>
    <property type="evidence" value="ECO:0007669"/>
    <property type="project" value="InterPro"/>
</dbReference>
<gene>
    <name evidence="2" type="ORF">SAY86_015287</name>
</gene>
<reference evidence="2 3" key="1">
    <citation type="journal article" date="2023" name="Hortic Res">
        <title>Pangenome of water caltrop reveals structural variations and asymmetric subgenome divergence after allopolyploidization.</title>
        <authorList>
            <person name="Zhang X."/>
            <person name="Chen Y."/>
            <person name="Wang L."/>
            <person name="Yuan Y."/>
            <person name="Fang M."/>
            <person name="Shi L."/>
            <person name="Lu R."/>
            <person name="Comes H.P."/>
            <person name="Ma Y."/>
            <person name="Chen Y."/>
            <person name="Huang G."/>
            <person name="Zhou Y."/>
            <person name="Zheng Z."/>
            <person name="Qiu Y."/>
        </authorList>
    </citation>
    <scope>NUCLEOTIDE SEQUENCE [LARGE SCALE GENOMIC DNA]</scope>
    <source>
        <strain evidence="2">F231</strain>
    </source>
</reference>
<dbReference type="PROSITE" id="PS50011">
    <property type="entry name" value="PROTEIN_KINASE_DOM"/>
    <property type="match status" value="1"/>
</dbReference>
<dbReference type="InterPro" id="IPR001245">
    <property type="entry name" value="Ser-Thr/Tyr_kinase_cat_dom"/>
</dbReference>
<dbReference type="EMBL" id="JAXQNO010000022">
    <property type="protein sequence ID" value="KAK4767537.1"/>
    <property type="molecule type" value="Genomic_DNA"/>
</dbReference>
<evidence type="ECO:0000259" key="1">
    <source>
        <dbReference type="PROSITE" id="PS50011"/>
    </source>
</evidence>
<dbReference type="AlphaFoldDB" id="A0AAN7QGV2"/>
<dbReference type="PANTHER" id="PTHR45631:SF68">
    <property type="entry name" value="REPEAT FAMILY PROTEIN, PUTATIVE, EXPRESSED-RELATED"/>
    <property type="match status" value="1"/>
</dbReference>
<sequence>MADVLVIGDRYYISQQLTDKSDVYSFGVMLLELISGREPISNVSFGVNCRNIVQWAKLHIESGDIQGIIDPNLRDEYDIQSMWKIVEKALMCVQPHGHMRPSISEVLKEIQDAILIERAALVSREGLSDNLSRISGHSSLNVGHHDLVGAELDISIDESVSQPSAR</sequence>
<proteinExistence type="predicted"/>
<dbReference type="PANTHER" id="PTHR45631">
    <property type="entry name" value="OS07G0107800 PROTEIN-RELATED"/>
    <property type="match status" value="1"/>
</dbReference>
<dbReference type="Pfam" id="PF07714">
    <property type="entry name" value="PK_Tyr_Ser-Thr"/>
    <property type="match status" value="1"/>
</dbReference>
<feature type="domain" description="Protein kinase" evidence="1">
    <location>
        <begin position="1"/>
        <end position="115"/>
    </location>
</feature>
<accession>A0AAN7QGV2</accession>
<protein>
    <recommendedName>
        <fullName evidence="1">Protein kinase domain-containing protein</fullName>
    </recommendedName>
</protein>
<dbReference type="InterPro" id="IPR011009">
    <property type="entry name" value="Kinase-like_dom_sf"/>
</dbReference>
<dbReference type="Gene3D" id="1.10.510.10">
    <property type="entry name" value="Transferase(Phosphotransferase) domain 1"/>
    <property type="match status" value="1"/>
</dbReference>
<name>A0AAN7QGV2_TRANT</name>